<evidence type="ECO:0000256" key="8">
    <source>
        <dbReference type="ARBA" id="ARBA00022839"/>
    </source>
</evidence>
<evidence type="ECO:0000313" key="18">
    <source>
        <dbReference type="Proteomes" id="UP001320420"/>
    </source>
</evidence>
<comment type="caution">
    <text evidence="17">The sequence shown here is derived from an EMBL/GenBank/DDBJ whole genome shotgun (WGS) entry which is preliminary data.</text>
</comment>
<feature type="region of interest" description="Disordered" evidence="14">
    <location>
        <begin position="407"/>
        <end position="486"/>
    </location>
</feature>
<sequence>MGIQGLLPLLKSIQRPTELKKFSGETFGVDTYGWLHKGAISCAVELAQGKPTRKYVDFAMHRVRMLKHFGITPYMVFDGDYLPSKADTEASRERRREESKKAGLALLKAGKPAQAYAELQKAIDITPEMARHLIEELKKAGVPYVVAPYEADPQLVYLERQGVISGILSEDSDLLVFGAKRLLTKLDQHGGCIEINRRDFCACREVSLTGWTDTEFRQMAILSGCDYLDSVPNLGLKTAYRLIRKHKTPEKAMRMLQFDGKYRFPADYPTLFRQAELTFLYQWVFCPKTNKLVNFTEPGPEINLDEMPYIGPFVEHELAKAIATGDVNPITKQQIVITTLPSPRKRTASGTVRNTTQPKPVLNPPGKPIDSYFNGHRRIPLGEMEPNCFSVDPNRLAAVTDRGNRSIVFPLPRPYLDESGDASATSRSYINRPTSQSRTLRRRTEPLSNLLSNGGYSLSSASRRQTVGSGTGDLGEANRGGGASSRALKKVRLCDDASEPNLQKSKFFPSKAKRTSLQNSSEGYLKSDDSVEEALKELPDVDGWNLQGRVSQGITVFTETDSQASVADKSKDDEPESNTQTDASCAAEAHSEAVSSTVQLSQTALKRFSYTPKVSNTATTRSRQSLSSVNTPCESTPASSAGSSSQRSRRSLPSSQASTARTTPATPLMTPLQRLGAQAINRTRLATSPTIAGRHVSNRPSKGRPSIDSIPLNPSFVPLPAVDVDEVEALHKSCGSEDLLPHDSENEDSDGVDNGCSDKPSTAETADLSRFLFGESVVRA</sequence>
<dbReference type="PANTHER" id="PTHR11081">
    <property type="entry name" value="FLAP ENDONUCLEASE FAMILY MEMBER"/>
    <property type="match status" value="1"/>
</dbReference>
<feature type="compositionally biased region" description="Basic and acidic residues" evidence="14">
    <location>
        <begin position="735"/>
        <end position="744"/>
    </location>
</feature>
<evidence type="ECO:0000256" key="2">
    <source>
        <dbReference type="ARBA" id="ARBA00004123"/>
    </source>
</evidence>
<feature type="domain" description="XPG N-terminal" evidence="16">
    <location>
        <begin position="1"/>
        <end position="99"/>
    </location>
</feature>
<dbReference type="GO" id="GO:0003677">
    <property type="term" value="F:DNA binding"/>
    <property type="evidence" value="ECO:0007669"/>
    <property type="project" value="UniProtKB-KW"/>
</dbReference>
<feature type="compositionally biased region" description="Gly residues" evidence="14">
    <location>
        <begin position="469"/>
        <end position="483"/>
    </location>
</feature>
<dbReference type="GO" id="GO:0005634">
    <property type="term" value="C:nucleus"/>
    <property type="evidence" value="ECO:0007669"/>
    <property type="project" value="UniProtKB-SubCell"/>
</dbReference>
<proteinExistence type="inferred from homology"/>
<evidence type="ECO:0000259" key="15">
    <source>
        <dbReference type="SMART" id="SM00484"/>
    </source>
</evidence>
<feature type="compositionally biased region" description="Low complexity" evidence="14">
    <location>
        <begin position="635"/>
        <end position="659"/>
    </location>
</feature>
<dbReference type="PROSITE" id="PS00842">
    <property type="entry name" value="XPG_2"/>
    <property type="match status" value="1"/>
</dbReference>
<keyword evidence="7" id="KW-0378">Hydrolase</keyword>
<dbReference type="PRINTS" id="PR00853">
    <property type="entry name" value="XPGRADSUPER"/>
</dbReference>
<dbReference type="CDD" id="cd09908">
    <property type="entry name" value="H3TH_EXO1"/>
    <property type="match status" value="1"/>
</dbReference>
<evidence type="ECO:0000313" key="17">
    <source>
        <dbReference type="EMBL" id="KAK7757356.1"/>
    </source>
</evidence>
<dbReference type="SUPFAM" id="SSF47807">
    <property type="entry name" value="5' to 3' exonuclease, C-terminal subdomain"/>
    <property type="match status" value="1"/>
</dbReference>
<dbReference type="GO" id="GO:0035312">
    <property type="term" value="F:5'-3' DNA exonuclease activity"/>
    <property type="evidence" value="ECO:0007669"/>
    <property type="project" value="InterPro"/>
</dbReference>
<evidence type="ECO:0000256" key="3">
    <source>
        <dbReference type="ARBA" id="ARBA00010563"/>
    </source>
</evidence>
<evidence type="ECO:0000256" key="7">
    <source>
        <dbReference type="ARBA" id="ARBA00022801"/>
    </source>
</evidence>
<feature type="region of interest" description="Disordered" evidence="14">
    <location>
        <begin position="502"/>
        <end position="528"/>
    </location>
</feature>
<keyword evidence="18" id="KW-1185">Reference proteome</keyword>
<feature type="region of interest" description="Disordered" evidence="14">
    <location>
        <begin position="561"/>
        <end position="590"/>
    </location>
</feature>
<keyword evidence="5" id="KW-0479">Metal-binding</keyword>
<accession>A0AAN9YUD8</accession>
<feature type="region of interest" description="Disordered" evidence="14">
    <location>
        <begin position="343"/>
        <end position="370"/>
    </location>
</feature>
<keyword evidence="12" id="KW-0234">DNA repair</keyword>
<dbReference type="InterPro" id="IPR029060">
    <property type="entry name" value="PIN-like_dom_sf"/>
</dbReference>
<evidence type="ECO:0000256" key="5">
    <source>
        <dbReference type="ARBA" id="ARBA00022723"/>
    </source>
</evidence>
<dbReference type="InterPro" id="IPR019974">
    <property type="entry name" value="XPG_CS"/>
</dbReference>
<comment type="subcellular location">
    <subcellularLocation>
        <location evidence="2">Nucleus</location>
    </subcellularLocation>
</comment>
<dbReference type="Pfam" id="PF00752">
    <property type="entry name" value="XPG_N"/>
    <property type="match status" value="1"/>
</dbReference>
<name>A0AAN9YUD8_9PEZI</name>
<dbReference type="Gene3D" id="3.40.50.1010">
    <property type="entry name" value="5'-nuclease"/>
    <property type="match status" value="1"/>
</dbReference>
<dbReference type="InterPro" id="IPR006085">
    <property type="entry name" value="XPG_DNA_repair_N"/>
</dbReference>
<evidence type="ECO:0000256" key="9">
    <source>
        <dbReference type="ARBA" id="ARBA00022842"/>
    </source>
</evidence>
<dbReference type="SMART" id="SM00279">
    <property type="entry name" value="HhH2"/>
    <property type="match status" value="1"/>
</dbReference>
<dbReference type="InterPro" id="IPR006084">
    <property type="entry name" value="XPG/Rad2"/>
</dbReference>
<dbReference type="CDD" id="cd09857">
    <property type="entry name" value="PIN_EXO1"/>
    <property type="match status" value="1"/>
</dbReference>
<keyword evidence="10" id="KW-0267">Excision nuclease</keyword>
<dbReference type="SUPFAM" id="SSF88723">
    <property type="entry name" value="PIN domain-like"/>
    <property type="match status" value="1"/>
</dbReference>
<evidence type="ECO:0000256" key="4">
    <source>
        <dbReference type="ARBA" id="ARBA00022722"/>
    </source>
</evidence>
<dbReference type="EMBL" id="JAKJXP020000002">
    <property type="protein sequence ID" value="KAK7757356.1"/>
    <property type="molecule type" value="Genomic_DNA"/>
</dbReference>
<dbReference type="InterPro" id="IPR008918">
    <property type="entry name" value="HhH2"/>
</dbReference>
<dbReference type="FunFam" id="1.10.150.20:FF:000011">
    <property type="entry name" value="exonuclease 1"/>
    <property type="match status" value="1"/>
</dbReference>
<keyword evidence="13" id="KW-0539">Nucleus</keyword>
<dbReference type="PANTHER" id="PTHR11081:SF65">
    <property type="entry name" value="DNA DAMAGE-INDUCIBLE PROTEIN DIN7-RELATED"/>
    <property type="match status" value="1"/>
</dbReference>
<keyword evidence="8" id="KW-0269">Exonuclease</keyword>
<evidence type="ECO:0000259" key="16">
    <source>
        <dbReference type="SMART" id="SM00485"/>
    </source>
</evidence>
<evidence type="ECO:0000256" key="14">
    <source>
        <dbReference type="SAM" id="MobiDB-lite"/>
    </source>
</evidence>
<dbReference type="SMART" id="SM00484">
    <property type="entry name" value="XPGI"/>
    <property type="match status" value="1"/>
</dbReference>
<feature type="region of interest" description="Disordered" evidence="14">
    <location>
        <begin position="684"/>
        <end position="713"/>
    </location>
</feature>
<feature type="compositionally biased region" description="Polar residues" evidence="14">
    <location>
        <begin position="348"/>
        <end position="358"/>
    </location>
</feature>
<keyword evidence="11" id="KW-0238">DNA-binding</keyword>
<feature type="region of interest" description="Disordered" evidence="14">
    <location>
        <begin position="735"/>
        <end position="764"/>
    </location>
</feature>
<keyword evidence="4" id="KW-0540">Nuclease</keyword>
<feature type="compositionally biased region" description="Low complexity" evidence="14">
    <location>
        <begin position="447"/>
        <end position="462"/>
    </location>
</feature>
<feature type="domain" description="XPG-I" evidence="15">
    <location>
        <begin position="138"/>
        <end position="208"/>
    </location>
</feature>
<dbReference type="InterPro" id="IPR037315">
    <property type="entry name" value="EXO1_H3TH"/>
</dbReference>
<evidence type="ECO:0000256" key="6">
    <source>
        <dbReference type="ARBA" id="ARBA00022763"/>
    </source>
</evidence>
<evidence type="ECO:0000256" key="1">
    <source>
        <dbReference type="ARBA" id="ARBA00001946"/>
    </source>
</evidence>
<evidence type="ECO:0000256" key="10">
    <source>
        <dbReference type="ARBA" id="ARBA00022881"/>
    </source>
</evidence>
<keyword evidence="9" id="KW-0460">Magnesium</keyword>
<protein>
    <submittedName>
        <fullName evidence="17">Rad2 nuclease</fullName>
    </submittedName>
</protein>
<dbReference type="Proteomes" id="UP001320420">
    <property type="component" value="Unassembled WGS sequence"/>
</dbReference>
<keyword evidence="6" id="KW-0227">DNA damage</keyword>
<dbReference type="InterPro" id="IPR036279">
    <property type="entry name" value="5-3_exonuclease_C_sf"/>
</dbReference>
<dbReference type="InterPro" id="IPR044752">
    <property type="entry name" value="PIN-like_EXO1"/>
</dbReference>
<reference evidence="17 18" key="1">
    <citation type="submission" date="2024-02" db="EMBL/GenBank/DDBJ databases">
        <title>De novo assembly and annotation of 12 fungi associated with fruit tree decline syndrome in Ontario, Canada.</title>
        <authorList>
            <person name="Sulman M."/>
            <person name="Ellouze W."/>
            <person name="Ilyukhin E."/>
        </authorList>
    </citation>
    <scope>NUCLEOTIDE SEQUENCE [LARGE SCALE GENOMIC DNA]</scope>
    <source>
        <strain evidence="17 18">M11/M66-122</strain>
    </source>
</reference>
<gene>
    <name evidence="17" type="primary">EXO1</name>
    <name evidence="17" type="ORF">SLS62_000368</name>
</gene>
<feature type="compositionally biased region" description="Polar residues" evidence="14">
    <location>
        <begin position="613"/>
        <end position="634"/>
    </location>
</feature>
<feature type="region of interest" description="Disordered" evidence="14">
    <location>
        <begin position="613"/>
        <end position="671"/>
    </location>
</feature>
<dbReference type="Gene3D" id="1.10.150.20">
    <property type="entry name" value="5' to 3' exonuclease, C-terminal subdomain"/>
    <property type="match status" value="1"/>
</dbReference>
<dbReference type="FunFam" id="3.40.50.1010:FF:000002">
    <property type="entry name" value="Exonuclease 1, putative"/>
    <property type="match status" value="1"/>
</dbReference>
<dbReference type="GO" id="GO:0017108">
    <property type="term" value="F:5'-flap endonuclease activity"/>
    <property type="evidence" value="ECO:0007669"/>
    <property type="project" value="TreeGrafter"/>
</dbReference>
<dbReference type="Pfam" id="PF00867">
    <property type="entry name" value="XPG_I"/>
    <property type="match status" value="1"/>
</dbReference>
<feature type="compositionally biased region" description="Polar residues" evidence="14">
    <location>
        <begin position="422"/>
        <end position="438"/>
    </location>
</feature>
<evidence type="ECO:0000256" key="11">
    <source>
        <dbReference type="ARBA" id="ARBA00023125"/>
    </source>
</evidence>
<organism evidence="17 18">
    <name type="scientific">Diatrype stigma</name>
    <dbReference type="NCBI Taxonomy" id="117547"/>
    <lineage>
        <taxon>Eukaryota</taxon>
        <taxon>Fungi</taxon>
        <taxon>Dikarya</taxon>
        <taxon>Ascomycota</taxon>
        <taxon>Pezizomycotina</taxon>
        <taxon>Sordariomycetes</taxon>
        <taxon>Xylariomycetidae</taxon>
        <taxon>Xylariales</taxon>
        <taxon>Diatrypaceae</taxon>
        <taxon>Diatrype</taxon>
    </lineage>
</organism>
<dbReference type="GO" id="GO:0006281">
    <property type="term" value="P:DNA repair"/>
    <property type="evidence" value="ECO:0007669"/>
    <property type="project" value="UniProtKB-KW"/>
</dbReference>
<evidence type="ECO:0000256" key="12">
    <source>
        <dbReference type="ARBA" id="ARBA00023204"/>
    </source>
</evidence>
<dbReference type="AlphaFoldDB" id="A0AAN9YUD8"/>
<evidence type="ECO:0000256" key="13">
    <source>
        <dbReference type="ARBA" id="ARBA00023242"/>
    </source>
</evidence>
<dbReference type="GO" id="GO:0046872">
    <property type="term" value="F:metal ion binding"/>
    <property type="evidence" value="ECO:0007669"/>
    <property type="project" value="UniProtKB-KW"/>
</dbReference>
<dbReference type="InterPro" id="IPR006086">
    <property type="entry name" value="XPG-I_dom"/>
</dbReference>
<dbReference type="SMART" id="SM00485">
    <property type="entry name" value="XPGN"/>
    <property type="match status" value="1"/>
</dbReference>
<comment type="cofactor">
    <cofactor evidence="1">
        <name>Mg(2+)</name>
        <dbReference type="ChEBI" id="CHEBI:18420"/>
    </cofactor>
</comment>
<comment type="similarity">
    <text evidence="3">Belongs to the XPG/RAD2 endonuclease family. EXO1 subfamily.</text>
</comment>